<evidence type="ECO:0000256" key="4">
    <source>
        <dbReference type="ARBA" id="ARBA00022692"/>
    </source>
</evidence>
<dbReference type="InterPro" id="IPR010635">
    <property type="entry name" value="Heparan_SO4-6-sulfoTrfase"/>
</dbReference>
<comment type="function">
    <text evidence="9 10">6-O-sulfation enzyme which catalyzes the transfer of sulfate from 3'-phosphoadenosine 5'-phosphosulfate (PAPS) to position 6 of the N-sulfoglucosamine residue (GlcNS) of heparan sulfate.</text>
</comment>
<dbReference type="GeneTree" id="ENSGT00950000183071"/>
<evidence type="ECO:0000256" key="3">
    <source>
        <dbReference type="ARBA" id="ARBA00022679"/>
    </source>
</evidence>
<comment type="catalytic activity">
    <reaction evidence="10">
        <text>alpha-D-glucosaminyl-[heparan sulfate](n) + 3'-phosphoadenylyl sulfate = 6-sulfo-alpha-D-glucosaminyl-[heparan sulfate](n) + adenosine 3',5'-bisphosphate + H(+)</text>
        <dbReference type="Rhea" id="RHEA:56604"/>
        <dbReference type="Rhea" id="RHEA-COMP:9830"/>
        <dbReference type="Rhea" id="RHEA-COMP:14621"/>
        <dbReference type="ChEBI" id="CHEBI:15378"/>
        <dbReference type="ChEBI" id="CHEBI:58339"/>
        <dbReference type="ChEBI" id="CHEBI:58343"/>
        <dbReference type="ChEBI" id="CHEBI:58388"/>
        <dbReference type="ChEBI" id="CHEBI:140604"/>
    </reaction>
</comment>
<dbReference type="AlphaFoldDB" id="A0A8C6WAA9"/>
<evidence type="ECO:0000256" key="11">
    <source>
        <dbReference type="SAM" id="MobiDB-lite"/>
    </source>
</evidence>
<sequence>MALPALAARELGPRLQLEQGAPARTTCPRRHSRVEAELAASRPGSVAASVCAGPPRGVSHGFNSSPLLDEPPKASSSLAGALRAPLFALLPRGRRRRMHDLRRRWDLGSLCRALLTRGLAALGHWLKHVLSAVFSKIFSPLASVGNMDEKSNKLLLALVMLFLFAVIVLQYVCPGTECQLLRLQAFSSPVPDPYGSEDESSARFVPRYNFSRGDLLRKVDFDIKGDDLIVFLHIQKTGGTTFGRHLVRNIQLEQPCECRVGQKKCTCHRPGKRETWLFSRFSTGWSCGLHADWTELTSCVPAVVDGKRDARLRPSRWRIFQILDSASKDRWGSPNLNSGSNSPSSTKTWNTSKSGKNFHYITILRDPVSRYLSEWRHVQRGATWKASLHVCDGRPPTSEELPSCYTGDDWSGCPLKEFMDCPYNLANNRQVRMLSDLTLVGCYNLSVMPEKQRNKVLLESAKSNLKHMAFFGLTEFQRKTQYLFEKTFNMNFISPFTQYNTTRASSVEINEEIQKRIEGLNFLDMELYSFAKDLFLQRYQFMRQKDHQEARRKRQEQRKFLKGRFLQTHFQSQSQGQSQNPSQNLSQNPNPNANQNLTQNVTQSLTQNLTQSSNPNWIQKENRASQKQGPGQEQSESNTSNGTNDYMGSVETWR</sequence>
<keyword evidence="5 10" id="KW-0735">Signal-anchor</keyword>
<keyword evidence="13" id="KW-1185">Reference proteome</keyword>
<dbReference type="RefSeq" id="XP_008824968.1">
    <property type="nucleotide sequence ID" value="XM_008826746.2"/>
</dbReference>
<accession>A0A8C6WAA9</accession>
<name>A0A8C6WAA9_NANGA</name>
<organism evidence="12 13">
    <name type="scientific">Nannospalax galili</name>
    <name type="common">Northern Israeli blind subterranean mole rat</name>
    <name type="synonym">Spalax galili</name>
    <dbReference type="NCBI Taxonomy" id="1026970"/>
    <lineage>
        <taxon>Eukaryota</taxon>
        <taxon>Metazoa</taxon>
        <taxon>Chordata</taxon>
        <taxon>Craniata</taxon>
        <taxon>Vertebrata</taxon>
        <taxon>Euteleostomi</taxon>
        <taxon>Mammalia</taxon>
        <taxon>Eutheria</taxon>
        <taxon>Euarchontoglires</taxon>
        <taxon>Glires</taxon>
        <taxon>Rodentia</taxon>
        <taxon>Myomorpha</taxon>
        <taxon>Muroidea</taxon>
        <taxon>Spalacidae</taxon>
        <taxon>Spalacinae</taxon>
        <taxon>Nannospalax</taxon>
    </lineage>
</organism>
<keyword evidence="4 10" id="KW-0812">Transmembrane</keyword>
<dbReference type="GO" id="GO:0015012">
    <property type="term" value="P:heparan sulfate proteoglycan biosynthetic process"/>
    <property type="evidence" value="ECO:0007669"/>
    <property type="project" value="Ensembl"/>
</dbReference>
<dbReference type="Ensembl" id="ENSNGAT00000025116.1">
    <property type="protein sequence ID" value="ENSNGAP00000019454.1"/>
    <property type="gene ID" value="ENSNGAG00000019270.1"/>
</dbReference>
<evidence type="ECO:0000256" key="8">
    <source>
        <dbReference type="ARBA" id="ARBA00023180"/>
    </source>
</evidence>
<reference evidence="12" key="2">
    <citation type="submission" date="2025-09" db="UniProtKB">
        <authorList>
            <consortium name="Ensembl"/>
        </authorList>
    </citation>
    <scope>IDENTIFICATION</scope>
</reference>
<dbReference type="OMA" id="WDLDENS"/>
<evidence type="ECO:0000256" key="10">
    <source>
        <dbReference type="RuleBase" id="RU364122"/>
    </source>
</evidence>
<protein>
    <recommendedName>
        <fullName evidence="10">Heparan-sulfate 6-O-sulfotransferase</fullName>
        <ecNumber evidence="10">2.8.2.-</ecNumber>
    </recommendedName>
</protein>
<feature type="compositionally biased region" description="Low complexity" evidence="11">
    <location>
        <begin position="332"/>
        <end position="345"/>
    </location>
</feature>
<evidence type="ECO:0000256" key="9">
    <source>
        <dbReference type="ARBA" id="ARBA00058023"/>
    </source>
</evidence>
<keyword evidence="6 10" id="KW-1133">Transmembrane helix</keyword>
<comment type="subcellular location">
    <subcellularLocation>
        <location evidence="1 10">Membrane</location>
        <topology evidence="1 10">Single-pass type II membrane protein</topology>
    </subcellularLocation>
</comment>
<dbReference type="FunFam" id="3.40.50.300:FF:000852">
    <property type="entry name" value="Heparan-sulfate 6-O-sulfotransferase"/>
    <property type="match status" value="1"/>
</dbReference>
<dbReference type="GO" id="GO:0017095">
    <property type="term" value="F:heparan sulfate 6-sulfotransferase activity"/>
    <property type="evidence" value="ECO:0007669"/>
    <property type="project" value="Ensembl"/>
</dbReference>
<dbReference type="EC" id="2.8.2.-" evidence="10"/>
<dbReference type="Gene3D" id="3.40.50.300">
    <property type="entry name" value="P-loop containing nucleotide triphosphate hydrolases"/>
    <property type="match status" value="1"/>
</dbReference>
<keyword evidence="3 10" id="KW-0808">Transferase</keyword>
<dbReference type="FunFam" id="3.40.50.300:FF:001933">
    <property type="entry name" value="Heparan-sulfate 6-O-sulfotransferase"/>
    <property type="match status" value="1"/>
</dbReference>
<feature type="region of interest" description="Disordered" evidence="11">
    <location>
        <begin position="614"/>
        <end position="654"/>
    </location>
</feature>
<evidence type="ECO:0000313" key="13">
    <source>
        <dbReference type="Proteomes" id="UP000694381"/>
    </source>
</evidence>
<keyword evidence="8" id="KW-0325">Glycoprotein</keyword>
<feature type="compositionally biased region" description="Polar residues" evidence="11">
    <location>
        <begin position="614"/>
        <end position="646"/>
    </location>
</feature>
<evidence type="ECO:0000256" key="1">
    <source>
        <dbReference type="ARBA" id="ARBA00004606"/>
    </source>
</evidence>
<evidence type="ECO:0000256" key="2">
    <source>
        <dbReference type="ARBA" id="ARBA00010109"/>
    </source>
</evidence>
<keyword evidence="7 10" id="KW-0472">Membrane</keyword>
<evidence type="ECO:0000256" key="5">
    <source>
        <dbReference type="ARBA" id="ARBA00022968"/>
    </source>
</evidence>
<dbReference type="SUPFAM" id="SSF52540">
    <property type="entry name" value="P-loop containing nucleoside triphosphate hydrolases"/>
    <property type="match status" value="1"/>
</dbReference>
<dbReference type="InterPro" id="IPR027417">
    <property type="entry name" value="P-loop_NTPase"/>
</dbReference>
<evidence type="ECO:0000256" key="6">
    <source>
        <dbReference type="ARBA" id="ARBA00022989"/>
    </source>
</evidence>
<dbReference type="GO" id="GO:0016020">
    <property type="term" value="C:membrane"/>
    <property type="evidence" value="ECO:0007669"/>
    <property type="project" value="UniProtKB-SubCell"/>
</dbReference>
<dbReference type="OrthoDB" id="406981at2759"/>
<dbReference type="Pfam" id="PF03567">
    <property type="entry name" value="Sulfotransfer_2"/>
    <property type="match status" value="1"/>
</dbReference>
<dbReference type="PANTHER" id="PTHR12812:SF6">
    <property type="entry name" value="HEPARAN-SULFATE 6-O-SULFOTRANSFERASE 2"/>
    <property type="match status" value="1"/>
</dbReference>
<proteinExistence type="inferred from homology"/>
<feature type="region of interest" description="Disordered" evidence="11">
    <location>
        <begin position="569"/>
        <end position="597"/>
    </location>
</feature>
<dbReference type="CTD" id="90161"/>
<comment type="similarity">
    <text evidence="2 10">Belongs to the sulfotransferase 6 family.</text>
</comment>
<feature type="compositionally biased region" description="Low complexity" evidence="11">
    <location>
        <begin position="571"/>
        <end position="597"/>
    </location>
</feature>
<reference evidence="12" key="1">
    <citation type="submission" date="2025-08" db="UniProtKB">
        <authorList>
            <consortium name="Ensembl"/>
        </authorList>
    </citation>
    <scope>IDENTIFICATION</scope>
</reference>
<dbReference type="Proteomes" id="UP000694381">
    <property type="component" value="Unassembled WGS sequence"/>
</dbReference>
<gene>
    <name evidence="12" type="primary">Hs6st2</name>
</gene>
<dbReference type="KEGG" id="ngi:103728771"/>
<dbReference type="GO" id="GO:0005794">
    <property type="term" value="C:Golgi apparatus"/>
    <property type="evidence" value="ECO:0007669"/>
    <property type="project" value="Ensembl"/>
</dbReference>
<dbReference type="InterPro" id="IPR005331">
    <property type="entry name" value="Sulfotransferase"/>
</dbReference>
<dbReference type="GeneID" id="103728771"/>
<dbReference type="PANTHER" id="PTHR12812">
    <property type="entry name" value="HEPARAN SULFATE 6-O-SULFOTRANSFERASE 3"/>
    <property type="match status" value="1"/>
</dbReference>
<evidence type="ECO:0000313" key="12">
    <source>
        <dbReference type="Ensembl" id="ENSNGAP00000019454.1"/>
    </source>
</evidence>
<feature type="transmembrane region" description="Helical" evidence="10">
    <location>
        <begin position="154"/>
        <end position="172"/>
    </location>
</feature>
<feature type="region of interest" description="Disordered" evidence="11">
    <location>
        <begin position="331"/>
        <end position="351"/>
    </location>
</feature>
<evidence type="ECO:0000256" key="7">
    <source>
        <dbReference type="ARBA" id="ARBA00023136"/>
    </source>
</evidence>